<keyword evidence="3" id="KW-1015">Disulfide bond</keyword>
<gene>
    <name evidence="8" type="ORF">PMEA_00033295</name>
</gene>
<accession>A0AAU9W5K6</accession>
<evidence type="ECO:0000313" key="8">
    <source>
        <dbReference type="EMBL" id="CAH3046505.1"/>
    </source>
</evidence>
<dbReference type="GO" id="GO:0005576">
    <property type="term" value="C:extracellular region"/>
    <property type="evidence" value="ECO:0007669"/>
    <property type="project" value="UniProtKB-SubCell"/>
</dbReference>
<comment type="caution">
    <text evidence="5">Lacks conserved residue(s) required for the propagation of feature annotation.</text>
</comment>
<evidence type="ECO:0000256" key="3">
    <source>
        <dbReference type="ARBA" id="ARBA00023157"/>
    </source>
</evidence>
<dbReference type="Proteomes" id="UP001159428">
    <property type="component" value="Unassembled WGS sequence"/>
</dbReference>
<dbReference type="PROSITE" id="PS51828">
    <property type="entry name" value="PTX_2"/>
    <property type="match status" value="1"/>
</dbReference>
<keyword evidence="2 6" id="KW-0106">Calcium</keyword>
<evidence type="ECO:0000256" key="2">
    <source>
        <dbReference type="ARBA" id="ARBA00022837"/>
    </source>
</evidence>
<comment type="caution">
    <text evidence="8">The sequence shown here is derived from an EMBL/GenBank/DDBJ whole genome shotgun (WGS) entry which is preliminary data.</text>
</comment>
<dbReference type="SMART" id="SM00159">
    <property type="entry name" value="PTX"/>
    <property type="match status" value="1"/>
</dbReference>
<comment type="subcellular location">
    <subcellularLocation>
        <location evidence="6">Secreted</location>
    </subcellularLocation>
</comment>
<dbReference type="InterPro" id="IPR051360">
    <property type="entry name" value="Neuronal_Pentraxin_Related"/>
</dbReference>
<keyword evidence="4" id="KW-0325">Glycoprotein</keyword>
<dbReference type="Gene3D" id="2.60.120.200">
    <property type="match status" value="1"/>
</dbReference>
<comment type="cofactor">
    <cofactor evidence="6">
        <name>Ca(2+)</name>
        <dbReference type="ChEBI" id="CHEBI:29108"/>
    </cofactor>
    <text evidence="6">Binds 2 calcium ions per subunit.</text>
</comment>
<evidence type="ECO:0000256" key="4">
    <source>
        <dbReference type="ARBA" id="ARBA00023180"/>
    </source>
</evidence>
<comment type="similarity">
    <text evidence="6">Belongs to the pentraxin family.</text>
</comment>
<organism evidence="8 9">
    <name type="scientific">Pocillopora meandrina</name>
    <dbReference type="NCBI Taxonomy" id="46732"/>
    <lineage>
        <taxon>Eukaryota</taxon>
        <taxon>Metazoa</taxon>
        <taxon>Cnidaria</taxon>
        <taxon>Anthozoa</taxon>
        <taxon>Hexacorallia</taxon>
        <taxon>Scleractinia</taxon>
        <taxon>Astrocoeniina</taxon>
        <taxon>Pocilloporidae</taxon>
        <taxon>Pocillopora</taxon>
    </lineage>
</organism>
<keyword evidence="9" id="KW-1185">Reference proteome</keyword>
<dbReference type="PANTHER" id="PTHR19277">
    <property type="entry name" value="PENTRAXIN"/>
    <property type="match status" value="1"/>
</dbReference>
<dbReference type="PANTHER" id="PTHR19277:SF125">
    <property type="entry name" value="B6"/>
    <property type="match status" value="1"/>
</dbReference>
<dbReference type="Pfam" id="PF00354">
    <property type="entry name" value="Pentaxin"/>
    <property type="match status" value="1"/>
</dbReference>
<evidence type="ECO:0000256" key="5">
    <source>
        <dbReference type="PROSITE-ProRule" id="PRU01172"/>
    </source>
</evidence>
<evidence type="ECO:0000313" key="9">
    <source>
        <dbReference type="Proteomes" id="UP001159428"/>
    </source>
</evidence>
<protein>
    <recommendedName>
        <fullName evidence="6">Pentraxin family member</fullName>
    </recommendedName>
</protein>
<feature type="domain" description="Pentraxin (PTX)" evidence="7">
    <location>
        <begin position="1"/>
        <end position="166"/>
    </location>
</feature>
<comment type="subunit">
    <text evidence="6">Homopentamer. Pentaxin (or pentraxin) have a discoid arrangement of 5 non-covalently bound subunits.</text>
</comment>
<name>A0AAU9W5K6_9CNID</name>
<dbReference type="PRINTS" id="PR00895">
    <property type="entry name" value="PENTAXIN"/>
</dbReference>
<dbReference type="AlphaFoldDB" id="A0AAU9W5K6"/>
<dbReference type="EMBL" id="CALNXJ010000008">
    <property type="protein sequence ID" value="CAH3046505.1"/>
    <property type="molecule type" value="Genomic_DNA"/>
</dbReference>
<evidence type="ECO:0000256" key="1">
    <source>
        <dbReference type="ARBA" id="ARBA00022723"/>
    </source>
</evidence>
<sequence>MVLLGPITDYAMIENAIVYDLHAVSICMIAQWNPLHFDPSLNQCVFSYAVPGSDNELTLCTYPTSRVLIHGQRRYSQLCGTVTKTSLVMVYFTTFFTCFTWSNTNGDYQFWIDGEVVGSGSDFYEGGTIEKGSTVVIGQDQDEVGGGFDPRQSWLGEVSRINVHRS</sequence>
<keyword evidence="1 6" id="KW-0479">Metal-binding</keyword>
<evidence type="ECO:0000256" key="6">
    <source>
        <dbReference type="RuleBase" id="RU362112"/>
    </source>
</evidence>
<evidence type="ECO:0000259" key="7">
    <source>
        <dbReference type="PROSITE" id="PS51828"/>
    </source>
</evidence>
<dbReference type="InterPro" id="IPR013320">
    <property type="entry name" value="ConA-like_dom_sf"/>
</dbReference>
<reference evidence="8 9" key="1">
    <citation type="submission" date="2022-05" db="EMBL/GenBank/DDBJ databases">
        <authorList>
            <consortium name="Genoscope - CEA"/>
            <person name="William W."/>
        </authorList>
    </citation>
    <scope>NUCLEOTIDE SEQUENCE [LARGE SCALE GENOMIC DNA]</scope>
</reference>
<dbReference type="GO" id="GO:0046872">
    <property type="term" value="F:metal ion binding"/>
    <property type="evidence" value="ECO:0007669"/>
    <property type="project" value="UniProtKB-KW"/>
</dbReference>
<proteinExistence type="inferred from homology"/>
<dbReference type="SUPFAM" id="SSF49899">
    <property type="entry name" value="Concanavalin A-like lectins/glucanases"/>
    <property type="match status" value="1"/>
</dbReference>
<dbReference type="InterPro" id="IPR001759">
    <property type="entry name" value="PTX_dom"/>
</dbReference>